<dbReference type="SUPFAM" id="SSF52540">
    <property type="entry name" value="P-loop containing nucleoside triphosphate hydrolases"/>
    <property type="match status" value="1"/>
</dbReference>
<sequence>MQMSIQTTETRADLRTRHRARTLRFIHTVMLTGVEVQAQHQFRGATGSDKCDVTAGRRAANDGQRRVGVTTLDSEATRRDRTMKNRPPLPQHLSRHRYHALLVRPQIELVKLQRSVIERGQRILGIVEGRDAAGKDGTIKSIVEHLSPRDTRIVALGPPSNRERCSWYFQRHVSHLPAAGEIVLFNRSRYNRAGVERVRGPGRRQGTCAT</sequence>
<dbReference type="Proteomes" id="UP000316291">
    <property type="component" value="Unassembled WGS sequence"/>
</dbReference>
<dbReference type="PANTHER" id="PTHR34383:SF1">
    <property type="entry name" value="ADP-POLYPHOSPHATE PHOSPHOTRANSFERASE"/>
    <property type="match status" value="1"/>
</dbReference>
<feature type="domain" description="Polyphosphate kinase-2-related" evidence="3">
    <location>
        <begin position="93"/>
        <end position="200"/>
    </location>
</feature>
<dbReference type="EMBL" id="VLLA01000008">
    <property type="protein sequence ID" value="TWI70434.1"/>
    <property type="molecule type" value="Genomic_DNA"/>
</dbReference>
<protein>
    <submittedName>
        <fullName evidence="4">Polyphosphate kinase 2 PPK2</fullName>
    </submittedName>
</protein>
<dbReference type="InterPro" id="IPR027417">
    <property type="entry name" value="P-loop_NTPase"/>
</dbReference>
<keyword evidence="4" id="KW-0418">Kinase</keyword>
<dbReference type="PANTHER" id="PTHR34383">
    <property type="entry name" value="POLYPHOSPHATE:AMP PHOSPHOTRANSFERASE-RELATED"/>
    <property type="match status" value="1"/>
</dbReference>
<keyword evidence="4" id="KW-0808">Transferase</keyword>
<evidence type="ECO:0000313" key="4">
    <source>
        <dbReference type="EMBL" id="TWI70434.1"/>
    </source>
</evidence>
<dbReference type="Gene3D" id="3.40.50.300">
    <property type="entry name" value="P-loop containing nucleotide triphosphate hydrolases"/>
    <property type="match status" value="1"/>
</dbReference>
<comment type="caution">
    <text evidence="4">The sequence shown here is derived from an EMBL/GenBank/DDBJ whole genome shotgun (WGS) entry which is preliminary data.</text>
</comment>
<dbReference type="GO" id="GO:0016301">
    <property type="term" value="F:kinase activity"/>
    <property type="evidence" value="ECO:0007669"/>
    <property type="project" value="UniProtKB-KW"/>
</dbReference>
<dbReference type="InterPro" id="IPR022488">
    <property type="entry name" value="PPK2-related"/>
</dbReference>
<keyword evidence="5" id="KW-1185">Reference proteome</keyword>
<gene>
    <name evidence="4" type="ORF">IQ16_03607</name>
</gene>
<evidence type="ECO:0000259" key="3">
    <source>
        <dbReference type="Pfam" id="PF03976"/>
    </source>
</evidence>
<proteinExistence type="predicted"/>
<reference evidence="4 5" key="1">
    <citation type="journal article" date="2015" name="Stand. Genomic Sci.">
        <title>Genomic Encyclopedia of Bacterial and Archaeal Type Strains, Phase III: the genomes of soil and plant-associated and newly described type strains.</title>
        <authorList>
            <person name="Whitman W.B."/>
            <person name="Woyke T."/>
            <person name="Klenk H.P."/>
            <person name="Zhou Y."/>
            <person name="Lilburn T.G."/>
            <person name="Beck B.J."/>
            <person name="De Vos P."/>
            <person name="Vandamme P."/>
            <person name="Eisen J.A."/>
            <person name="Garrity G."/>
            <person name="Hugenholtz P."/>
            <person name="Kyrpides N.C."/>
        </authorList>
    </citation>
    <scope>NUCLEOTIDE SEQUENCE [LARGE SCALE GENOMIC DNA]</scope>
    <source>
        <strain evidence="4 5">CGMCC 1.10948</strain>
    </source>
</reference>
<keyword evidence="1" id="KW-0066">ATP synthesis</keyword>
<evidence type="ECO:0000313" key="5">
    <source>
        <dbReference type="Proteomes" id="UP000316291"/>
    </source>
</evidence>
<dbReference type="AlphaFoldDB" id="A0A562RPF5"/>
<dbReference type="GO" id="GO:0006754">
    <property type="term" value="P:ATP biosynthetic process"/>
    <property type="evidence" value="ECO:0007669"/>
    <property type="project" value="UniProtKB-KW"/>
</dbReference>
<name>A0A562RPF5_9BRAD</name>
<accession>A0A562RPF5</accession>
<evidence type="ECO:0000256" key="1">
    <source>
        <dbReference type="ARBA" id="ARBA00023310"/>
    </source>
</evidence>
<comment type="catalytic activity">
    <reaction evidence="2">
        <text>[phosphate](n) + ATP = [phosphate](n+1) + ADP</text>
        <dbReference type="Rhea" id="RHEA:19573"/>
        <dbReference type="Rhea" id="RHEA-COMP:9859"/>
        <dbReference type="Rhea" id="RHEA-COMP:14280"/>
        <dbReference type="ChEBI" id="CHEBI:16838"/>
        <dbReference type="ChEBI" id="CHEBI:30616"/>
        <dbReference type="ChEBI" id="CHEBI:456216"/>
    </reaction>
    <physiologicalReaction direction="right-to-left" evidence="2">
        <dbReference type="Rhea" id="RHEA:19575"/>
    </physiologicalReaction>
</comment>
<organism evidence="4 5">
    <name type="scientific">Bradyrhizobium huanghuaihaiense</name>
    <dbReference type="NCBI Taxonomy" id="990078"/>
    <lineage>
        <taxon>Bacteria</taxon>
        <taxon>Pseudomonadati</taxon>
        <taxon>Pseudomonadota</taxon>
        <taxon>Alphaproteobacteria</taxon>
        <taxon>Hyphomicrobiales</taxon>
        <taxon>Nitrobacteraceae</taxon>
        <taxon>Bradyrhizobium</taxon>
    </lineage>
</organism>
<evidence type="ECO:0000256" key="2">
    <source>
        <dbReference type="ARBA" id="ARBA00024500"/>
    </source>
</evidence>
<dbReference type="Pfam" id="PF03976">
    <property type="entry name" value="PPK2"/>
    <property type="match status" value="1"/>
</dbReference>